<dbReference type="EMBL" id="JBHRZS010000006">
    <property type="protein sequence ID" value="MFC3879496.1"/>
    <property type="molecule type" value="Genomic_DNA"/>
</dbReference>
<protein>
    <submittedName>
        <fullName evidence="1">Uncharacterized protein</fullName>
    </submittedName>
</protein>
<comment type="caution">
    <text evidence="1">The sequence shown here is derived from an EMBL/GenBank/DDBJ whole genome shotgun (WGS) entry which is preliminary data.</text>
</comment>
<dbReference type="RefSeq" id="WP_377903976.1">
    <property type="nucleotide sequence ID" value="NZ_JBHRZS010000006.1"/>
</dbReference>
<sequence>MSGTIIFRDYLSNFDAAPNTASDGRPYPETLLSILLTGSNPTPNGPTRLNIRFRDPDRLAANPTISGSDIIMDLPKHDFEMIQDMLAKSILSDNTPMQLSANYRTIDSKTWVTLSLR</sequence>
<evidence type="ECO:0000313" key="2">
    <source>
        <dbReference type="Proteomes" id="UP001595805"/>
    </source>
</evidence>
<evidence type="ECO:0000313" key="1">
    <source>
        <dbReference type="EMBL" id="MFC3879496.1"/>
    </source>
</evidence>
<name>A0ABV8ARF5_9BACT</name>
<gene>
    <name evidence="1" type="ORF">ACFOSV_04890</name>
</gene>
<accession>A0ABV8ARF5</accession>
<dbReference type="Proteomes" id="UP001595805">
    <property type="component" value="Unassembled WGS sequence"/>
</dbReference>
<reference evidence="2" key="1">
    <citation type="journal article" date="2019" name="Int. J. Syst. Evol. Microbiol.">
        <title>The Global Catalogue of Microorganisms (GCM) 10K type strain sequencing project: providing services to taxonomists for standard genome sequencing and annotation.</title>
        <authorList>
            <consortium name="The Broad Institute Genomics Platform"/>
            <consortium name="The Broad Institute Genome Sequencing Center for Infectious Disease"/>
            <person name="Wu L."/>
            <person name="Ma J."/>
        </authorList>
    </citation>
    <scope>NUCLEOTIDE SEQUENCE [LARGE SCALE GENOMIC DNA]</scope>
    <source>
        <strain evidence="2">CCUG 60523</strain>
    </source>
</reference>
<keyword evidence="2" id="KW-1185">Reference proteome</keyword>
<organism evidence="1 2">
    <name type="scientific">Algoriphagus namhaensis</name>
    <dbReference type="NCBI Taxonomy" id="915353"/>
    <lineage>
        <taxon>Bacteria</taxon>
        <taxon>Pseudomonadati</taxon>
        <taxon>Bacteroidota</taxon>
        <taxon>Cytophagia</taxon>
        <taxon>Cytophagales</taxon>
        <taxon>Cyclobacteriaceae</taxon>
        <taxon>Algoriphagus</taxon>
    </lineage>
</organism>
<proteinExistence type="predicted"/>